<accession>A0ABW9FCV0</accession>
<dbReference type="PANTHER" id="PTHR33643">
    <property type="entry name" value="UREASE ACCESSORY PROTEIN D"/>
    <property type="match status" value="1"/>
</dbReference>
<comment type="subunit">
    <text evidence="3">UreD, UreF and UreG form a complex that acts as a GTP-hydrolysis-dependent molecular chaperone, activating the urease apoprotein by helping to assemble the nickel containing metallocenter of UreC. The UreE protein probably delivers the nickel.</text>
</comment>
<evidence type="ECO:0000256" key="3">
    <source>
        <dbReference type="HAMAP-Rule" id="MF_01384"/>
    </source>
</evidence>
<keyword evidence="6" id="KW-1185">Reference proteome</keyword>
<keyword evidence="3" id="KW-0963">Cytoplasm</keyword>
<reference evidence="5 6" key="1">
    <citation type="submission" date="2023-11" db="EMBL/GenBank/DDBJ databases">
        <authorList>
            <person name="Val-Calvo J."/>
            <person name="Scortti M."/>
            <person name="Vazquez-Boland J."/>
        </authorList>
    </citation>
    <scope>NUCLEOTIDE SEQUENCE [LARGE SCALE GENOMIC DNA]</scope>
    <source>
        <strain evidence="5 6">PAM 2766</strain>
    </source>
</reference>
<dbReference type="HAMAP" id="MF_01384">
    <property type="entry name" value="UreD"/>
    <property type="match status" value="1"/>
</dbReference>
<keyword evidence="2 3" id="KW-0143">Chaperone</keyword>
<comment type="caution">
    <text evidence="5">The sequence shown here is derived from an EMBL/GenBank/DDBJ whole genome shotgun (WGS) entry which is preliminary data.</text>
</comment>
<dbReference type="InterPro" id="IPR002669">
    <property type="entry name" value="UreD"/>
</dbReference>
<comment type="similarity">
    <text evidence="1 3">Belongs to the UreD family.</text>
</comment>
<gene>
    <name evidence="3" type="primary">ureD</name>
    <name evidence="5" type="ORF">ABEU20_001503</name>
</gene>
<comment type="subcellular location">
    <subcellularLocation>
        <location evidence="3">Cytoplasm</location>
    </subcellularLocation>
</comment>
<evidence type="ECO:0000313" key="6">
    <source>
        <dbReference type="Proteomes" id="UP001629745"/>
    </source>
</evidence>
<organism evidence="5 6">
    <name type="scientific">Rhodococcus parequi</name>
    <dbReference type="NCBI Taxonomy" id="3137122"/>
    <lineage>
        <taxon>Bacteria</taxon>
        <taxon>Bacillati</taxon>
        <taxon>Actinomycetota</taxon>
        <taxon>Actinomycetes</taxon>
        <taxon>Mycobacteriales</taxon>
        <taxon>Nocardiaceae</taxon>
        <taxon>Rhodococcus</taxon>
    </lineage>
</organism>
<evidence type="ECO:0000313" key="5">
    <source>
        <dbReference type="EMBL" id="MFM1722943.1"/>
    </source>
</evidence>
<dbReference type="EMBL" id="JBDLNV010000002">
    <property type="protein sequence ID" value="MFM1722943.1"/>
    <property type="molecule type" value="Genomic_DNA"/>
</dbReference>
<proteinExistence type="inferred from homology"/>
<protein>
    <recommendedName>
        <fullName evidence="3">Urease accessory protein UreD</fullName>
    </recommendedName>
</protein>
<sequence length="305" mass="33191">MTARSILSAPELAPYQDEPGQAPSGRVGKTGILEMRFEDRGPRSVLAHLYRKTPLLVQQALYWDEAIPGLPCVYMISTSGCVLQGDRLRVAIAMDPGAMAHVTTQSATKIHEMDANFASQLQTVTLSEGAYLELMPGMTIPHRHSRFLAHTAVTIDRSATLLFSEIVMPGRKHHGDGETFEYDVYSTTVTASRPGGSALFTEKLLIEPGRAPVRLAGVMRGYDVFANVLLLTPKEHADAVLDRVATGRRDSSVIAGASRLPHDAGLIYKVLGPESEPVRATVRDFWSATRAVVLDKPIPPVPLWG</sequence>
<keyword evidence="3" id="KW-0996">Nickel insertion</keyword>
<dbReference type="Pfam" id="PF01774">
    <property type="entry name" value="UreD"/>
    <property type="match status" value="1"/>
</dbReference>
<dbReference type="Proteomes" id="UP001629745">
    <property type="component" value="Unassembled WGS sequence"/>
</dbReference>
<dbReference type="RefSeq" id="WP_420163515.1">
    <property type="nucleotide sequence ID" value="NZ_JBDLNV010000002.1"/>
</dbReference>
<name>A0ABW9FCV0_9NOCA</name>
<evidence type="ECO:0000256" key="4">
    <source>
        <dbReference type="SAM" id="MobiDB-lite"/>
    </source>
</evidence>
<comment type="function">
    <text evidence="3">Required for maturation of urease via the functional incorporation of the urease nickel metallocenter.</text>
</comment>
<feature type="region of interest" description="Disordered" evidence="4">
    <location>
        <begin position="1"/>
        <end position="26"/>
    </location>
</feature>
<dbReference type="PANTHER" id="PTHR33643:SF1">
    <property type="entry name" value="UREASE ACCESSORY PROTEIN D"/>
    <property type="match status" value="1"/>
</dbReference>
<evidence type="ECO:0000256" key="2">
    <source>
        <dbReference type="ARBA" id="ARBA00023186"/>
    </source>
</evidence>
<evidence type="ECO:0000256" key="1">
    <source>
        <dbReference type="ARBA" id="ARBA00007177"/>
    </source>
</evidence>